<dbReference type="PANTHER" id="PTHR47963">
    <property type="entry name" value="DEAD-BOX ATP-DEPENDENT RNA HELICASE 47, MITOCHONDRIAL"/>
    <property type="match status" value="1"/>
</dbReference>
<dbReference type="SMART" id="SM00490">
    <property type="entry name" value="HELICc"/>
    <property type="match status" value="1"/>
</dbReference>
<keyword evidence="4" id="KW-0347">Helicase</keyword>
<evidence type="ECO:0000256" key="5">
    <source>
        <dbReference type="ARBA" id="ARBA00022840"/>
    </source>
</evidence>
<evidence type="ECO:0000256" key="2">
    <source>
        <dbReference type="ARBA" id="ARBA00022741"/>
    </source>
</evidence>
<dbReference type="PROSITE" id="PS51194">
    <property type="entry name" value="HELICASE_CTER"/>
    <property type="match status" value="1"/>
</dbReference>
<dbReference type="CDD" id="cd18787">
    <property type="entry name" value="SF2_C_DEAD"/>
    <property type="match status" value="1"/>
</dbReference>
<dbReference type="SUPFAM" id="SSF52540">
    <property type="entry name" value="P-loop containing nucleoside triphosphate hydrolases"/>
    <property type="match status" value="1"/>
</dbReference>
<dbReference type="PANTHER" id="PTHR47963:SF8">
    <property type="entry name" value="ATP-DEPENDENT RNA HELICASE DEAD"/>
    <property type="match status" value="1"/>
</dbReference>
<keyword evidence="2" id="KW-0547">Nucleotide-binding</keyword>
<evidence type="ECO:0000313" key="7">
    <source>
        <dbReference type="EMBL" id="EQD34337.1"/>
    </source>
</evidence>
<name>T0YR83_9ZZZZ</name>
<dbReference type="EC" id="3.6.4.13" evidence="1"/>
<protein>
    <recommendedName>
        <fullName evidence="1">RNA helicase</fullName>
        <ecNumber evidence="1">3.6.4.13</ecNumber>
    </recommendedName>
</protein>
<dbReference type="InterPro" id="IPR050547">
    <property type="entry name" value="DEAD_box_RNA_helicases"/>
</dbReference>
<keyword evidence="3" id="KW-0378">Hydrolase</keyword>
<feature type="domain" description="Helicase C-terminal" evidence="6">
    <location>
        <begin position="63"/>
        <end position="193"/>
    </location>
</feature>
<sequence>MEWVLEQAPPQRQIALFSATLPAPIRRIAHEHMREPRQITIENRASTAPKIRQRYWLVSGLHKLDALTRVLEAERFEAMLIFVRTKIETSELAERLEARGFNVAALHGDIPQQQRERTIAALKSGQVDIVVATDVAARGLDVERISHVVNFDIPYDSQTYVHRIGRTGRAGRSGEAILFVAPRERNMLRIIER</sequence>
<evidence type="ECO:0000256" key="4">
    <source>
        <dbReference type="ARBA" id="ARBA00022806"/>
    </source>
</evidence>
<accession>T0YR83</accession>
<dbReference type="GO" id="GO:0016787">
    <property type="term" value="F:hydrolase activity"/>
    <property type="evidence" value="ECO:0007669"/>
    <property type="project" value="UniProtKB-KW"/>
</dbReference>
<dbReference type="InterPro" id="IPR001650">
    <property type="entry name" value="Helicase_C-like"/>
</dbReference>
<feature type="non-terminal residue" evidence="7">
    <location>
        <position position="193"/>
    </location>
</feature>
<dbReference type="Pfam" id="PF00271">
    <property type="entry name" value="Helicase_C"/>
    <property type="match status" value="1"/>
</dbReference>
<dbReference type="Gene3D" id="3.40.50.300">
    <property type="entry name" value="P-loop containing nucleotide triphosphate hydrolases"/>
    <property type="match status" value="2"/>
</dbReference>
<reference evidence="7" key="1">
    <citation type="submission" date="2013-08" db="EMBL/GenBank/DDBJ databases">
        <authorList>
            <person name="Mendez C."/>
            <person name="Richter M."/>
            <person name="Ferrer M."/>
            <person name="Sanchez J."/>
        </authorList>
    </citation>
    <scope>NUCLEOTIDE SEQUENCE</scope>
</reference>
<evidence type="ECO:0000256" key="1">
    <source>
        <dbReference type="ARBA" id="ARBA00012552"/>
    </source>
</evidence>
<keyword evidence="5" id="KW-0067">ATP-binding</keyword>
<dbReference type="GO" id="GO:0009409">
    <property type="term" value="P:response to cold"/>
    <property type="evidence" value="ECO:0007669"/>
    <property type="project" value="TreeGrafter"/>
</dbReference>
<dbReference type="EMBL" id="AUZX01013833">
    <property type="protein sequence ID" value="EQD34337.1"/>
    <property type="molecule type" value="Genomic_DNA"/>
</dbReference>
<comment type="caution">
    <text evidence="7">The sequence shown here is derived from an EMBL/GenBank/DDBJ whole genome shotgun (WGS) entry which is preliminary data.</text>
</comment>
<dbReference type="GO" id="GO:0005840">
    <property type="term" value="C:ribosome"/>
    <property type="evidence" value="ECO:0007669"/>
    <property type="project" value="TreeGrafter"/>
</dbReference>
<gene>
    <name evidence="7" type="ORF">B1A_18740</name>
</gene>
<dbReference type="GO" id="GO:0005829">
    <property type="term" value="C:cytosol"/>
    <property type="evidence" value="ECO:0007669"/>
    <property type="project" value="TreeGrafter"/>
</dbReference>
<evidence type="ECO:0000256" key="3">
    <source>
        <dbReference type="ARBA" id="ARBA00022801"/>
    </source>
</evidence>
<dbReference type="GO" id="GO:0005524">
    <property type="term" value="F:ATP binding"/>
    <property type="evidence" value="ECO:0007669"/>
    <property type="project" value="UniProtKB-KW"/>
</dbReference>
<dbReference type="AlphaFoldDB" id="T0YR83"/>
<proteinExistence type="predicted"/>
<organism evidence="7">
    <name type="scientific">mine drainage metagenome</name>
    <dbReference type="NCBI Taxonomy" id="410659"/>
    <lineage>
        <taxon>unclassified sequences</taxon>
        <taxon>metagenomes</taxon>
        <taxon>ecological metagenomes</taxon>
    </lineage>
</organism>
<evidence type="ECO:0000259" key="6">
    <source>
        <dbReference type="PROSITE" id="PS51194"/>
    </source>
</evidence>
<reference evidence="7" key="2">
    <citation type="journal article" date="2014" name="ISME J.">
        <title>Microbial stratification in low pH oxic and suboxic macroscopic growths along an acid mine drainage.</title>
        <authorList>
            <person name="Mendez-Garcia C."/>
            <person name="Mesa V."/>
            <person name="Sprenger R.R."/>
            <person name="Richter M."/>
            <person name="Diez M.S."/>
            <person name="Solano J."/>
            <person name="Bargiela R."/>
            <person name="Golyshina O.V."/>
            <person name="Manteca A."/>
            <person name="Ramos J.L."/>
            <person name="Gallego J.R."/>
            <person name="Llorente I."/>
            <person name="Martins Dos Santos V.A."/>
            <person name="Jensen O.N."/>
            <person name="Pelaez A.I."/>
            <person name="Sanchez J."/>
            <person name="Ferrer M."/>
        </authorList>
    </citation>
    <scope>NUCLEOTIDE SEQUENCE</scope>
</reference>
<dbReference type="InterPro" id="IPR027417">
    <property type="entry name" value="P-loop_NTPase"/>
</dbReference>
<dbReference type="GO" id="GO:0003724">
    <property type="term" value="F:RNA helicase activity"/>
    <property type="evidence" value="ECO:0007669"/>
    <property type="project" value="UniProtKB-EC"/>
</dbReference>
<dbReference type="GO" id="GO:0033592">
    <property type="term" value="F:RNA strand annealing activity"/>
    <property type="evidence" value="ECO:0007669"/>
    <property type="project" value="TreeGrafter"/>
</dbReference>